<keyword evidence="2" id="KW-0812">Transmembrane</keyword>
<dbReference type="RefSeq" id="WP_119150633.1">
    <property type="nucleotide sequence ID" value="NZ_JBHSOV010000026.1"/>
</dbReference>
<proteinExistence type="predicted"/>
<protein>
    <submittedName>
        <fullName evidence="3">Uncharacterized protein</fullName>
    </submittedName>
</protein>
<sequence>MKIFFLFGFLWWLLGNPFLALIVLLVILYALERRFIGLSPSLVRPFRRRGSIAKWKRQLELNPHDVSAKSELARLLIEGRKFAEARDVLAGMEDKMEHSAEYWSDLGTCELALGRWEEGERAMLRALDISPRVKYGQPYLKLGEAYAKKDAEKALRYLRQFKEVNSSSCEAYYRLGLVYGELGKADEAALAFQDCRKLYRTLPRYMRRHERKWALRSLFRANRKK</sequence>
<evidence type="ECO:0000313" key="3">
    <source>
        <dbReference type="EMBL" id="RIE02595.1"/>
    </source>
</evidence>
<evidence type="ECO:0000256" key="1">
    <source>
        <dbReference type="PROSITE-ProRule" id="PRU00339"/>
    </source>
</evidence>
<keyword evidence="1" id="KW-0802">TPR repeat</keyword>
<comment type="caution">
    <text evidence="3">The sequence shown here is derived from an EMBL/GenBank/DDBJ whole genome shotgun (WGS) entry which is preliminary data.</text>
</comment>
<dbReference type="EMBL" id="QXJM01000039">
    <property type="protein sequence ID" value="RIE02595.1"/>
    <property type="molecule type" value="Genomic_DNA"/>
</dbReference>
<dbReference type="InterPro" id="IPR019734">
    <property type="entry name" value="TPR_rpt"/>
</dbReference>
<dbReference type="PANTHER" id="PTHR12558">
    <property type="entry name" value="CELL DIVISION CYCLE 16,23,27"/>
    <property type="match status" value="1"/>
</dbReference>
<dbReference type="Proteomes" id="UP000266340">
    <property type="component" value="Unassembled WGS sequence"/>
</dbReference>
<feature type="transmembrane region" description="Helical" evidence="2">
    <location>
        <begin position="6"/>
        <end position="31"/>
    </location>
</feature>
<gene>
    <name evidence="3" type="ORF">D3H35_18095</name>
</gene>
<name>A0A398CJS0_9BACL</name>
<keyword evidence="2" id="KW-1133">Transmembrane helix</keyword>
<reference evidence="3 4" key="1">
    <citation type="submission" date="2018-09" db="EMBL/GenBank/DDBJ databases">
        <title>Cohnella cavernae sp. nov., isolated from a karst cave.</title>
        <authorList>
            <person name="Zhu H."/>
        </authorList>
    </citation>
    <scope>NUCLEOTIDE SEQUENCE [LARGE SCALE GENOMIC DNA]</scope>
    <source>
        <strain evidence="3 4">K2E09-144</strain>
    </source>
</reference>
<dbReference type="Pfam" id="PF13432">
    <property type="entry name" value="TPR_16"/>
    <property type="match status" value="1"/>
</dbReference>
<dbReference type="Gene3D" id="1.25.40.10">
    <property type="entry name" value="Tetratricopeptide repeat domain"/>
    <property type="match status" value="1"/>
</dbReference>
<dbReference type="OrthoDB" id="2658060at2"/>
<organism evidence="3 4">
    <name type="scientific">Cohnella faecalis</name>
    <dbReference type="NCBI Taxonomy" id="2315694"/>
    <lineage>
        <taxon>Bacteria</taxon>
        <taxon>Bacillati</taxon>
        <taxon>Bacillota</taxon>
        <taxon>Bacilli</taxon>
        <taxon>Bacillales</taxon>
        <taxon>Paenibacillaceae</taxon>
        <taxon>Cohnella</taxon>
    </lineage>
</organism>
<dbReference type="SMART" id="SM00028">
    <property type="entry name" value="TPR"/>
    <property type="match status" value="2"/>
</dbReference>
<dbReference type="PANTHER" id="PTHR12558:SF13">
    <property type="entry name" value="CELL DIVISION CYCLE PROTEIN 27 HOMOLOG"/>
    <property type="match status" value="1"/>
</dbReference>
<feature type="repeat" description="TPR" evidence="1">
    <location>
        <begin position="100"/>
        <end position="133"/>
    </location>
</feature>
<keyword evidence="2" id="KW-0472">Membrane</keyword>
<dbReference type="AlphaFoldDB" id="A0A398CJS0"/>
<accession>A0A398CJS0</accession>
<keyword evidence="4" id="KW-1185">Reference proteome</keyword>
<evidence type="ECO:0000256" key="2">
    <source>
        <dbReference type="SAM" id="Phobius"/>
    </source>
</evidence>
<dbReference type="Pfam" id="PF13174">
    <property type="entry name" value="TPR_6"/>
    <property type="match status" value="2"/>
</dbReference>
<evidence type="ECO:0000313" key="4">
    <source>
        <dbReference type="Proteomes" id="UP000266340"/>
    </source>
</evidence>
<dbReference type="PROSITE" id="PS50005">
    <property type="entry name" value="TPR"/>
    <property type="match status" value="1"/>
</dbReference>
<dbReference type="SUPFAM" id="SSF48452">
    <property type="entry name" value="TPR-like"/>
    <property type="match status" value="1"/>
</dbReference>
<dbReference type="InterPro" id="IPR011990">
    <property type="entry name" value="TPR-like_helical_dom_sf"/>
</dbReference>